<dbReference type="InterPro" id="IPR052202">
    <property type="entry name" value="Yeast_MetPath_Reg"/>
</dbReference>
<keyword evidence="11" id="KW-1185">Reference proteome</keyword>
<evidence type="ECO:0000256" key="3">
    <source>
        <dbReference type="ARBA" id="ARBA00022833"/>
    </source>
</evidence>
<dbReference type="GO" id="GO:0043565">
    <property type="term" value="F:sequence-specific DNA binding"/>
    <property type="evidence" value="ECO:0007669"/>
    <property type="project" value="TreeGrafter"/>
</dbReference>
<dbReference type="InterPro" id="IPR001138">
    <property type="entry name" value="Zn2Cys6_DnaBD"/>
</dbReference>
<dbReference type="EMBL" id="KV441549">
    <property type="protein sequence ID" value="OAG09615.1"/>
    <property type="molecule type" value="Genomic_DNA"/>
</dbReference>
<dbReference type="InterPro" id="IPR036864">
    <property type="entry name" value="Zn2-C6_fun-type_DNA-bd_sf"/>
</dbReference>
<evidence type="ECO:0000313" key="10">
    <source>
        <dbReference type="EMBL" id="OAG09615.1"/>
    </source>
</evidence>
<keyword evidence="7" id="KW-0539">Nucleus</keyword>
<feature type="region of interest" description="Disordered" evidence="8">
    <location>
        <begin position="63"/>
        <end position="84"/>
    </location>
</feature>
<name>A0A177CQ13_9PLEO</name>
<evidence type="ECO:0000256" key="8">
    <source>
        <dbReference type="SAM" id="MobiDB-lite"/>
    </source>
</evidence>
<dbReference type="CDD" id="cd00067">
    <property type="entry name" value="GAL4"/>
    <property type="match status" value="1"/>
</dbReference>
<dbReference type="PANTHER" id="PTHR47782:SF1">
    <property type="entry name" value="PYRIMIDINE PATHWAY REGULATORY PROTEIN 1"/>
    <property type="match status" value="1"/>
</dbReference>
<reference evidence="10 11" key="1">
    <citation type="submission" date="2016-05" db="EMBL/GenBank/DDBJ databases">
        <title>Comparative analysis of secretome profiles of manganese(II)-oxidizing ascomycete fungi.</title>
        <authorList>
            <consortium name="DOE Joint Genome Institute"/>
            <person name="Zeiner C.A."/>
            <person name="Purvine S.O."/>
            <person name="Zink E.M."/>
            <person name="Wu S."/>
            <person name="Pasa-Tolic L."/>
            <person name="Chaput D.L."/>
            <person name="Haridas S."/>
            <person name="Grigoriev I.V."/>
            <person name="Santelli C.M."/>
            <person name="Hansel C.M."/>
        </authorList>
    </citation>
    <scope>NUCLEOTIDE SEQUENCE [LARGE SCALE GENOMIC DNA]</scope>
    <source>
        <strain evidence="10 11">AP3s5-JAC2a</strain>
    </source>
</reference>
<evidence type="ECO:0000256" key="1">
    <source>
        <dbReference type="ARBA" id="ARBA00004123"/>
    </source>
</evidence>
<dbReference type="RefSeq" id="XP_018039980.1">
    <property type="nucleotide sequence ID" value="XM_018174077.1"/>
</dbReference>
<protein>
    <recommendedName>
        <fullName evidence="9">Xylanolytic transcriptional activator regulatory domain-containing protein</fullName>
    </recommendedName>
</protein>
<organism evidence="10 11">
    <name type="scientific">Paraphaeosphaeria sporulosa</name>
    <dbReference type="NCBI Taxonomy" id="1460663"/>
    <lineage>
        <taxon>Eukaryota</taxon>
        <taxon>Fungi</taxon>
        <taxon>Dikarya</taxon>
        <taxon>Ascomycota</taxon>
        <taxon>Pezizomycotina</taxon>
        <taxon>Dothideomycetes</taxon>
        <taxon>Pleosporomycetidae</taxon>
        <taxon>Pleosporales</taxon>
        <taxon>Massarineae</taxon>
        <taxon>Didymosphaeriaceae</taxon>
        <taxon>Paraphaeosphaeria</taxon>
    </lineage>
</organism>
<dbReference type="AlphaFoldDB" id="A0A177CQ13"/>
<gene>
    <name evidence="10" type="ORF">CC84DRAFT_1084983</name>
</gene>
<dbReference type="GO" id="GO:0005634">
    <property type="term" value="C:nucleus"/>
    <property type="evidence" value="ECO:0007669"/>
    <property type="project" value="UniProtKB-SubCell"/>
</dbReference>
<dbReference type="GO" id="GO:0045944">
    <property type="term" value="P:positive regulation of transcription by RNA polymerase II"/>
    <property type="evidence" value="ECO:0007669"/>
    <property type="project" value="TreeGrafter"/>
</dbReference>
<keyword evidence="2" id="KW-0479">Metal-binding</keyword>
<dbReference type="OrthoDB" id="25921at2759"/>
<evidence type="ECO:0000256" key="2">
    <source>
        <dbReference type="ARBA" id="ARBA00022723"/>
    </source>
</evidence>
<evidence type="ECO:0000256" key="4">
    <source>
        <dbReference type="ARBA" id="ARBA00023015"/>
    </source>
</evidence>
<dbReference type="PANTHER" id="PTHR47782">
    <property type="entry name" value="ZN(II)2CYS6 TRANSCRIPTION FACTOR (EUROFUNG)-RELATED"/>
    <property type="match status" value="1"/>
</dbReference>
<dbReference type="GO" id="GO:0008270">
    <property type="term" value="F:zinc ion binding"/>
    <property type="evidence" value="ECO:0007669"/>
    <property type="project" value="InterPro"/>
</dbReference>
<accession>A0A177CQ13</accession>
<dbReference type="Proteomes" id="UP000077069">
    <property type="component" value="Unassembled WGS sequence"/>
</dbReference>
<dbReference type="CDD" id="cd12148">
    <property type="entry name" value="fungal_TF_MHR"/>
    <property type="match status" value="1"/>
</dbReference>
<sequence length="680" mass="76137">CDAQLPACTNCRKAGAECTDGESLRLRSVPDDPAVSRLRRRVTWLEAIIRERLPDVDLSVEAPIEGSEPPEERTVIPSGHGDHRSVSVDNTTALPLQAVAQNDQRAHEIGLISVGTADQRYLGPSSGYFLARLLLGDSPRRHDRREPVDYNAGNSTNLAQSLIDQLVCATPGPLPLPGKAQANELARIYFDTVHPQYPILHEPSFMQGMNYLYDSHAQTLENDASVAFQVNMVLAIATSILSSRVRSHVPGESYCLSALQHLERLNVQNSFSGLQCILLLLIFTIHSPYMRLNVWYLNYHCIAAVLELGLQRDVTTSSGISLLDQEMRTRVFWTIFTLDRTIATMMGRPIGLRDEACDLRLPQDIEDHMLTGLESSQVYGTGNMALSIHLFKLAKINSEIKYVANSIVREAPSYAYPPISDINAWQRGMLAQLDQWGSSIPQIHPRHTYVRTLCELRYYSMRILLLRPSPAIPKPSPESLTECYGLAWRAIHVYDRLYRQDQLVHDWMVLHGIIFSTITALYCIRAVPELARNTELDELMTNLSLSLSLVSVAGEYWSGAKRSRQILDDMGRSTIRWMKYLKTNNTDELGINGSGSETIQAPPNPSIPDPAAMDTTLGGYYQGLNSANTFADTTPSALSLEDRFWADPPQQFTFGDITNVDDIMHSLFEDFVPQMNNMQD</sequence>
<keyword evidence="5" id="KW-0238">DNA-binding</keyword>
<feature type="non-terminal residue" evidence="10">
    <location>
        <position position="1"/>
    </location>
</feature>
<feature type="compositionally biased region" description="Basic and acidic residues" evidence="8">
    <location>
        <begin position="70"/>
        <end position="84"/>
    </location>
</feature>
<dbReference type="GeneID" id="28757563"/>
<keyword evidence="4" id="KW-0805">Transcription regulation</keyword>
<keyword evidence="3" id="KW-0862">Zinc</keyword>
<evidence type="ECO:0000256" key="7">
    <source>
        <dbReference type="ARBA" id="ARBA00023242"/>
    </source>
</evidence>
<evidence type="ECO:0000259" key="9">
    <source>
        <dbReference type="SMART" id="SM00906"/>
    </source>
</evidence>
<keyword evidence="6" id="KW-0804">Transcription</keyword>
<dbReference type="GO" id="GO:0006351">
    <property type="term" value="P:DNA-templated transcription"/>
    <property type="evidence" value="ECO:0007669"/>
    <property type="project" value="InterPro"/>
</dbReference>
<dbReference type="InterPro" id="IPR007219">
    <property type="entry name" value="XnlR_reg_dom"/>
</dbReference>
<dbReference type="InParanoid" id="A0A177CQ13"/>
<dbReference type="STRING" id="1460663.A0A177CQ13"/>
<evidence type="ECO:0000256" key="5">
    <source>
        <dbReference type="ARBA" id="ARBA00023125"/>
    </source>
</evidence>
<feature type="domain" description="Xylanolytic transcriptional activator regulatory" evidence="9">
    <location>
        <begin position="294"/>
        <end position="368"/>
    </location>
</feature>
<dbReference type="Pfam" id="PF04082">
    <property type="entry name" value="Fungal_trans"/>
    <property type="match status" value="1"/>
</dbReference>
<evidence type="ECO:0000256" key="6">
    <source>
        <dbReference type="ARBA" id="ARBA00023163"/>
    </source>
</evidence>
<dbReference type="GO" id="GO:0000981">
    <property type="term" value="F:DNA-binding transcription factor activity, RNA polymerase II-specific"/>
    <property type="evidence" value="ECO:0007669"/>
    <property type="project" value="InterPro"/>
</dbReference>
<dbReference type="Gene3D" id="4.10.240.10">
    <property type="entry name" value="Zn(2)-C6 fungal-type DNA-binding domain"/>
    <property type="match status" value="1"/>
</dbReference>
<evidence type="ECO:0000313" key="11">
    <source>
        <dbReference type="Proteomes" id="UP000077069"/>
    </source>
</evidence>
<proteinExistence type="predicted"/>
<dbReference type="SMART" id="SM00906">
    <property type="entry name" value="Fungal_trans"/>
    <property type="match status" value="1"/>
</dbReference>
<comment type="subcellular location">
    <subcellularLocation>
        <location evidence="1">Nucleus</location>
    </subcellularLocation>
</comment>